<name>A8ZMY0_ACAM1</name>
<dbReference type="EMBL" id="CP000840">
    <property type="protein sequence ID" value="ABW32179.1"/>
    <property type="molecule type" value="Genomic_DNA"/>
</dbReference>
<keyword evidence="2" id="KW-1185">Reference proteome</keyword>
<proteinExistence type="predicted"/>
<dbReference type="KEGG" id="amr:AM1_C0247"/>
<protein>
    <submittedName>
        <fullName evidence="1">Uncharacterized protein</fullName>
    </submittedName>
</protein>
<keyword evidence="1" id="KW-0614">Plasmid</keyword>
<geneLocation type="plasmid" evidence="1 2">
    <name>pREB3</name>
</geneLocation>
<dbReference type="RefSeq" id="WP_012167495.1">
    <property type="nucleotide sequence ID" value="NC_009928.1"/>
</dbReference>
<organism evidence="1 2">
    <name type="scientific">Acaryochloris marina (strain MBIC 11017)</name>
    <dbReference type="NCBI Taxonomy" id="329726"/>
    <lineage>
        <taxon>Bacteria</taxon>
        <taxon>Bacillati</taxon>
        <taxon>Cyanobacteriota</taxon>
        <taxon>Cyanophyceae</taxon>
        <taxon>Acaryochloridales</taxon>
        <taxon>Acaryochloridaceae</taxon>
        <taxon>Acaryochloris</taxon>
    </lineage>
</organism>
<sequence>MSNRYLADALALVYNNLTLAERIIECAEEAGDDFSPKARQGLARAHAGLTMATQGMEYEELQAAIMLTHSNE</sequence>
<gene>
    <name evidence="1" type="ordered locus">AM1_C0247</name>
</gene>
<accession>A8ZMY0</accession>
<dbReference type="AlphaFoldDB" id="A8ZMY0"/>
<evidence type="ECO:0000313" key="1">
    <source>
        <dbReference type="EMBL" id="ABW32179.1"/>
    </source>
</evidence>
<dbReference type="HOGENOM" id="CLU_2679155_0_0_3"/>
<evidence type="ECO:0000313" key="2">
    <source>
        <dbReference type="Proteomes" id="UP000000268"/>
    </source>
</evidence>
<dbReference type="Proteomes" id="UP000000268">
    <property type="component" value="Plasmid pREB3"/>
</dbReference>
<reference evidence="1 2" key="1">
    <citation type="journal article" date="2008" name="Proc. Natl. Acad. Sci. U.S.A.">
        <title>Niche adaptation and genome expansion in the chlorophyll d-producing cyanobacterium Acaryochloris marina.</title>
        <authorList>
            <person name="Swingley W.D."/>
            <person name="Chen M."/>
            <person name="Cheung P.C."/>
            <person name="Conrad A.L."/>
            <person name="Dejesa L.C."/>
            <person name="Hao J."/>
            <person name="Honchak B.M."/>
            <person name="Karbach L.E."/>
            <person name="Kurdoglu A."/>
            <person name="Lahiri S."/>
            <person name="Mastrian S.D."/>
            <person name="Miyashita H."/>
            <person name="Page L."/>
            <person name="Ramakrishna P."/>
            <person name="Satoh S."/>
            <person name="Sattley W.M."/>
            <person name="Shimada Y."/>
            <person name="Taylor H.L."/>
            <person name="Tomo T."/>
            <person name="Tsuchiya T."/>
            <person name="Wang Z.T."/>
            <person name="Raymond J."/>
            <person name="Mimuro M."/>
            <person name="Blankenship R.E."/>
            <person name="Touchman J.W."/>
        </authorList>
    </citation>
    <scope>NUCLEOTIDE SEQUENCE [LARGE SCALE GENOMIC DNA]</scope>
    <source>
        <strain evidence="2">MBIC 11017</strain>
        <plasmid evidence="2">Plasmid pREB3</plasmid>
    </source>
</reference>